<evidence type="ECO:0000259" key="7">
    <source>
        <dbReference type="SMART" id="SM01069"/>
    </source>
</evidence>
<reference evidence="10 11" key="1">
    <citation type="submission" date="2024-04" db="EMBL/GenBank/DDBJ databases">
        <title>Phyllosticta paracitricarpa is synonymous to the EU quarantine fungus P. citricarpa based on phylogenomic analyses.</title>
        <authorList>
            <consortium name="Lawrence Berkeley National Laboratory"/>
            <person name="Van Ingen-Buijs V.A."/>
            <person name="Van Westerhoven A.C."/>
            <person name="Haridas S."/>
            <person name="Skiadas P."/>
            <person name="Martin F."/>
            <person name="Groenewald J.Z."/>
            <person name="Crous P.W."/>
            <person name="Seidl M.F."/>
        </authorList>
    </citation>
    <scope>NUCLEOTIDE SEQUENCE [LARGE SCALE GENOMIC DNA]</scope>
    <source>
        <strain evidence="10 11">CBS 123371</strain>
    </source>
</reference>
<accession>A0ABR1KHY7</accession>
<comment type="caution">
    <text evidence="10">The sequence shown here is derived from an EMBL/GenBank/DDBJ whole genome shotgun (WGS) entry which is preliminary data.</text>
</comment>
<evidence type="ECO:0000256" key="1">
    <source>
        <dbReference type="ARBA" id="ARBA00004496"/>
    </source>
</evidence>
<gene>
    <name evidence="10" type="ORF">IWZ03DRAFT_348546</name>
</gene>
<dbReference type="InterPro" id="IPR013855">
    <property type="entry name" value="Cdc37_N_dom"/>
</dbReference>
<feature type="region of interest" description="Disordered" evidence="6">
    <location>
        <begin position="95"/>
        <end position="116"/>
    </location>
</feature>
<dbReference type="Gene3D" id="1.20.58.610">
    <property type="entry name" value="Cdc37, Hsp90 binding domain"/>
    <property type="match status" value="1"/>
</dbReference>
<evidence type="ECO:0000256" key="2">
    <source>
        <dbReference type="ARBA" id="ARBA00006222"/>
    </source>
</evidence>
<evidence type="ECO:0000256" key="4">
    <source>
        <dbReference type="ARBA" id="ARBA00023186"/>
    </source>
</evidence>
<name>A0ABR1KHY7_9PEZI</name>
<proteinExistence type="inferred from homology"/>
<evidence type="ECO:0000313" key="10">
    <source>
        <dbReference type="EMBL" id="KAK7515357.1"/>
    </source>
</evidence>
<feature type="compositionally biased region" description="Acidic residues" evidence="6">
    <location>
        <begin position="240"/>
        <end position="253"/>
    </location>
</feature>
<dbReference type="SMART" id="SM01070">
    <property type="entry name" value="CDC37_M"/>
    <property type="match status" value="1"/>
</dbReference>
<dbReference type="InterPro" id="IPR038189">
    <property type="entry name" value="Cdc37_Hsp90-bd_sf"/>
</dbReference>
<dbReference type="EMBL" id="JBBPHU010000007">
    <property type="protein sequence ID" value="KAK7515357.1"/>
    <property type="molecule type" value="Genomic_DNA"/>
</dbReference>
<comment type="similarity">
    <text evidence="2">Belongs to the CDC37 family.</text>
</comment>
<dbReference type="Pfam" id="PF08564">
    <property type="entry name" value="CDC37_C"/>
    <property type="match status" value="1"/>
</dbReference>
<dbReference type="InterPro" id="IPR013874">
    <property type="entry name" value="Cdc37_Hsp90-bd"/>
</dbReference>
<dbReference type="Pfam" id="PF03234">
    <property type="entry name" value="CDC37_N"/>
    <property type="match status" value="1"/>
</dbReference>
<dbReference type="PANTHER" id="PTHR12800:SF4">
    <property type="entry name" value="HSP90 CO-CHAPERONE CDC37"/>
    <property type="match status" value="1"/>
</dbReference>
<feature type="domain" description="Cdc37 Hsp90 binding" evidence="8">
    <location>
        <begin position="195"/>
        <end position="379"/>
    </location>
</feature>
<keyword evidence="11" id="KW-1185">Reference proteome</keyword>
<evidence type="ECO:0000259" key="8">
    <source>
        <dbReference type="SMART" id="SM01070"/>
    </source>
</evidence>
<dbReference type="SMART" id="SM01071">
    <property type="entry name" value="CDC37_N"/>
    <property type="match status" value="1"/>
</dbReference>
<dbReference type="InterPro" id="IPR004918">
    <property type="entry name" value="Cdc37"/>
</dbReference>
<evidence type="ECO:0000256" key="5">
    <source>
        <dbReference type="ARBA" id="ARBA00031396"/>
    </source>
</evidence>
<feature type="domain" description="Cdc37 N-terminal" evidence="9">
    <location>
        <begin position="2"/>
        <end position="195"/>
    </location>
</feature>
<sequence length="506" mass="56601">MPIDYSKWDQLELSDDSDVEVHPNVDKNSFIRAKQNQIHMEREQRKHQITTLKYERIINDGLLLRIDNLLTALKSHKDASNPDNVEQLVFQSMLESADPSEDSPPPPPEGVHTHVKEKPTYSRMMAALVDEVKKQVDEKKPTPEQRYDAFIEQLGEEKKKVAGLQGQLLEKLAELEKEAARHITSDDLKTGFDYSNVKKTSEQPSTSSLTHKADSVELLNPGRPALSGRTDTGQSSGADADIEDGANVDDDPDNVVASKDAKEFAKIPVGDYRTCLQFLSEHPNILKESETDGLLVEAFDAELEQKHKYSHQCVHQALLLQYCRQLGRDGVQLFFKRITTKEHQAQKLFLDDVNNTYGRIRTRAAEIREERKNNPQPEGVEQIQLHAVDPNTTISIRVPPAADESNPETMSEEAKAARAIFDSFPPGLQRALQSGKLDEVNKVLAKMSVDEAEQIVEQLGNGGMLSLEEGVIDATTEEGQARVKEIERTGRMPGEVEESELAADPE</sequence>
<dbReference type="Proteomes" id="UP001363622">
    <property type="component" value="Unassembled WGS sequence"/>
</dbReference>
<dbReference type="SMART" id="SM01069">
    <property type="entry name" value="CDC37_C"/>
    <property type="match status" value="1"/>
</dbReference>
<dbReference type="Pfam" id="PF08565">
    <property type="entry name" value="CDC37_M"/>
    <property type="match status" value="1"/>
</dbReference>
<dbReference type="PANTHER" id="PTHR12800">
    <property type="entry name" value="CDC37-RELATED"/>
    <property type="match status" value="1"/>
</dbReference>
<evidence type="ECO:0000256" key="3">
    <source>
        <dbReference type="ARBA" id="ARBA00022490"/>
    </source>
</evidence>
<evidence type="ECO:0000313" key="11">
    <source>
        <dbReference type="Proteomes" id="UP001363622"/>
    </source>
</evidence>
<keyword evidence="3" id="KW-0963">Cytoplasm</keyword>
<evidence type="ECO:0000256" key="6">
    <source>
        <dbReference type="SAM" id="MobiDB-lite"/>
    </source>
</evidence>
<organism evidence="10 11">
    <name type="scientific">Phyllosticta citriasiana</name>
    <dbReference type="NCBI Taxonomy" id="595635"/>
    <lineage>
        <taxon>Eukaryota</taxon>
        <taxon>Fungi</taxon>
        <taxon>Dikarya</taxon>
        <taxon>Ascomycota</taxon>
        <taxon>Pezizomycotina</taxon>
        <taxon>Dothideomycetes</taxon>
        <taxon>Dothideomycetes incertae sedis</taxon>
        <taxon>Botryosphaeriales</taxon>
        <taxon>Phyllostictaceae</taxon>
        <taxon>Phyllosticta</taxon>
    </lineage>
</organism>
<feature type="region of interest" description="Disordered" evidence="6">
    <location>
        <begin position="195"/>
        <end position="253"/>
    </location>
</feature>
<evidence type="ECO:0000259" key="9">
    <source>
        <dbReference type="SMART" id="SM01071"/>
    </source>
</evidence>
<protein>
    <recommendedName>
        <fullName evidence="5">Hsp90 chaperone protein kinase-targeting subunit</fullName>
    </recommendedName>
</protein>
<dbReference type="InterPro" id="IPR013873">
    <property type="entry name" value="Cdc37_C"/>
</dbReference>
<comment type="subcellular location">
    <subcellularLocation>
        <location evidence="1">Cytoplasm</location>
    </subcellularLocation>
</comment>
<keyword evidence="4" id="KW-0143">Chaperone</keyword>
<feature type="domain" description="Cdc37 C-terminal" evidence="7">
    <location>
        <begin position="397"/>
        <end position="500"/>
    </location>
</feature>
<dbReference type="SUPFAM" id="SSF101391">
    <property type="entry name" value="Hsp90 co-chaperone CDC37"/>
    <property type="match status" value="1"/>
</dbReference>